<keyword evidence="3" id="KW-1185">Reference proteome</keyword>
<feature type="region of interest" description="Disordered" evidence="1">
    <location>
        <begin position="260"/>
        <end position="279"/>
    </location>
</feature>
<proteinExistence type="predicted"/>
<reference evidence="2 3" key="1">
    <citation type="submission" date="2019-07" db="EMBL/GenBank/DDBJ databases">
        <title>De Novo Assembly of kiwifruit Actinidia rufa.</title>
        <authorList>
            <person name="Sugita-Konishi S."/>
            <person name="Sato K."/>
            <person name="Mori E."/>
            <person name="Abe Y."/>
            <person name="Kisaki G."/>
            <person name="Hamano K."/>
            <person name="Suezawa K."/>
            <person name="Otani M."/>
            <person name="Fukuda T."/>
            <person name="Manabe T."/>
            <person name="Gomi K."/>
            <person name="Tabuchi M."/>
            <person name="Akimitsu K."/>
            <person name="Kataoka I."/>
        </authorList>
    </citation>
    <scope>NUCLEOTIDE SEQUENCE [LARGE SCALE GENOMIC DNA]</scope>
    <source>
        <strain evidence="3">cv. Fuchu</strain>
    </source>
</reference>
<evidence type="ECO:0000256" key="1">
    <source>
        <dbReference type="SAM" id="MobiDB-lite"/>
    </source>
</evidence>
<protein>
    <recommendedName>
        <fullName evidence="4">DUF4283 domain-containing protein</fullName>
    </recommendedName>
</protein>
<feature type="compositionally biased region" description="Polar residues" evidence="1">
    <location>
        <begin position="263"/>
        <end position="275"/>
    </location>
</feature>
<organism evidence="2 3">
    <name type="scientific">Actinidia rufa</name>
    <dbReference type="NCBI Taxonomy" id="165716"/>
    <lineage>
        <taxon>Eukaryota</taxon>
        <taxon>Viridiplantae</taxon>
        <taxon>Streptophyta</taxon>
        <taxon>Embryophyta</taxon>
        <taxon>Tracheophyta</taxon>
        <taxon>Spermatophyta</taxon>
        <taxon>Magnoliopsida</taxon>
        <taxon>eudicotyledons</taxon>
        <taxon>Gunneridae</taxon>
        <taxon>Pentapetalae</taxon>
        <taxon>asterids</taxon>
        <taxon>Ericales</taxon>
        <taxon>Actinidiaceae</taxon>
        <taxon>Actinidia</taxon>
    </lineage>
</organism>
<name>A0A7J0GNF8_9ERIC</name>
<dbReference type="PANTHER" id="PTHR31286:SF180">
    <property type="entry name" value="OS10G0362600 PROTEIN"/>
    <property type="match status" value="1"/>
</dbReference>
<feature type="compositionally biased region" description="Polar residues" evidence="1">
    <location>
        <begin position="40"/>
        <end position="73"/>
    </location>
</feature>
<accession>A0A7J0GNF8</accession>
<gene>
    <name evidence="2" type="ORF">Acr_23g0007100</name>
</gene>
<dbReference type="EMBL" id="BJWL01000023">
    <property type="protein sequence ID" value="GFZ12325.1"/>
    <property type="molecule type" value="Genomic_DNA"/>
</dbReference>
<comment type="caution">
    <text evidence="2">The sequence shown here is derived from an EMBL/GenBank/DDBJ whole genome shotgun (WGS) entry which is preliminary data.</text>
</comment>
<dbReference type="AlphaFoldDB" id="A0A7J0GNF8"/>
<dbReference type="PANTHER" id="PTHR31286">
    <property type="entry name" value="GLYCINE-RICH CELL WALL STRUCTURAL PROTEIN 1.8-LIKE"/>
    <property type="match status" value="1"/>
</dbReference>
<dbReference type="Proteomes" id="UP000585474">
    <property type="component" value="Unassembled WGS sequence"/>
</dbReference>
<dbReference type="InterPro" id="IPR040256">
    <property type="entry name" value="At4g02000-like"/>
</dbReference>
<evidence type="ECO:0008006" key="4">
    <source>
        <dbReference type="Google" id="ProtNLM"/>
    </source>
</evidence>
<evidence type="ECO:0000313" key="2">
    <source>
        <dbReference type="EMBL" id="GFZ12325.1"/>
    </source>
</evidence>
<sequence>MAPPQSPSSKFEEDPILAKALDRTNMGSCEGQKQVLPPLSQDTSDTASQTLGNEDSYSTEGVQQNAQADPTSTQVVKKKSFATLFEKNRLPTTGSKLEYYNLEEGPIQLGEEGYARIRLALGKVSCGIFWKEVPRETGFEPDCHFVESPSHHPFPWNWLRNVPLTLWNPMIFGKICSKLGRPIHTDRLTTRKEIITYAICLVEVDIAKELVHSISLNLSDEGVHEQGVYYEKFPSYYLQCKKVGHNKENCNAKQAANKIDGGQTPTANLGKQPTTKEVGENTRGHMEWVIKQNTSTKGKSSTEELVGYSAMVETAIQEPSYNPESTPVNLESEPILAQPPPELTIPQNPIQIQIIR</sequence>
<feature type="region of interest" description="Disordered" evidence="1">
    <location>
        <begin position="23"/>
        <end position="73"/>
    </location>
</feature>
<evidence type="ECO:0000313" key="3">
    <source>
        <dbReference type="Proteomes" id="UP000585474"/>
    </source>
</evidence>